<dbReference type="Proteomes" id="UP001161391">
    <property type="component" value="Unassembled WGS sequence"/>
</dbReference>
<evidence type="ECO:0000313" key="4">
    <source>
        <dbReference type="Proteomes" id="UP001161391"/>
    </source>
</evidence>
<feature type="signal peptide" evidence="1">
    <location>
        <begin position="1"/>
        <end position="18"/>
    </location>
</feature>
<feature type="chain" id="PRO_5045984765" evidence="1">
    <location>
        <begin position="19"/>
        <end position="323"/>
    </location>
</feature>
<gene>
    <name evidence="3" type="primary">pqqB</name>
    <name evidence="3" type="ORF">GCM10007853_05660</name>
</gene>
<dbReference type="Gene3D" id="3.60.15.10">
    <property type="entry name" value="Ribonuclease Z/Hydroxyacylglutathione hydrolase-like"/>
    <property type="match status" value="1"/>
</dbReference>
<dbReference type="PROSITE" id="PS51257">
    <property type="entry name" value="PROKAR_LIPOPROTEIN"/>
    <property type="match status" value="1"/>
</dbReference>
<sequence>MRRSCLAAALLSLTTACATLDPESTPEPSSCDVEFMVLGIGQDGGAPQIDRHADPAWADPDQRLFAASGVLMDRQDGSRFLFEATPDIRAQLYLLEQEAGPAKADMPIGLSGVFLTHAHIGHYAGLMFAGHESAGANRLPVYAMPRMAEYLSANGPWDQMVRYDNIEIEPLQDGSAVQLRDKLSVTPHRVPHRDEYSETVGYVIDGPSRSILFLPDIDDWDRWEMEHGKRIEDMIAAVDVAYLDATFFDNNELPGRDMSAIPHPRLSNSMERFSTLPVSEQRKVRFFHLNHTNPVRLAGSEARKSVHRMGFHIAERGERVCLD</sequence>
<keyword evidence="1" id="KW-0732">Signal</keyword>
<proteinExistence type="predicted"/>
<accession>A0ABQ5V6I9</accession>
<evidence type="ECO:0000259" key="2">
    <source>
        <dbReference type="Pfam" id="PF12706"/>
    </source>
</evidence>
<evidence type="ECO:0000313" key="3">
    <source>
        <dbReference type="EMBL" id="GLQ22692.1"/>
    </source>
</evidence>
<organism evidence="3 4">
    <name type="scientific">Algimonas ampicilliniresistens</name>
    <dbReference type="NCBI Taxonomy" id="1298735"/>
    <lineage>
        <taxon>Bacteria</taxon>
        <taxon>Pseudomonadati</taxon>
        <taxon>Pseudomonadota</taxon>
        <taxon>Alphaproteobacteria</taxon>
        <taxon>Maricaulales</taxon>
        <taxon>Robiginitomaculaceae</taxon>
        <taxon>Algimonas</taxon>
    </lineage>
</organism>
<dbReference type="SUPFAM" id="SSF56281">
    <property type="entry name" value="Metallo-hydrolase/oxidoreductase"/>
    <property type="match status" value="1"/>
</dbReference>
<dbReference type="InterPro" id="IPR036866">
    <property type="entry name" value="RibonucZ/Hydroxyglut_hydro"/>
</dbReference>
<dbReference type="Pfam" id="PF12706">
    <property type="entry name" value="Lactamase_B_2"/>
    <property type="match status" value="1"/>
</dbReference>
<dbReference type="RefSeq" id="WP_284387312.1">
    <property type="nucleotide sequence ID" value="NZ_BSNK01000001.1"/>
</dbReference>
<protein>
    <submittedName>
        <fullName evidence="3">Coenzyme PQQ synthesis protein B</fullName>
    </submittedName>
</protein>
<name>A0ABQ5V6I9_9PROT</name>
<feature type="domain" description="Metallo-beta-lactamase" evidence="2">
    <location>
        <begin position="79"/>
        <end position="276"/>
    </location>
</feature>
<keyword evidence="4" id="KW-1185">Reference proteome</keyword>
<dbReference type="EMBL" id="BSNK01000001">
    <property type="protein sequence ID" value="GLQ22692.1"/>
    <property type="molecule type" value="Genomic_DNA"/>
</dbReference>
<reference evidence="3" key="2">
    <citation type="submission" date="2023-01" db="EMBL/GenBank/DDBJ databases">
        <title>Draft genome sequence of Algimonas ampicilliniresistens strain NBRC 108219.</title>
        <authorList>
            <person name="Sun Q."/>
            <person name="Mori K."/>
        </authorList>
    </citation>
    <scope>NUCLEOTIDE SEQUENCE</scope>
    <source>
        <strain evidence="3">NBRC 108219</strain>
    </source>
</reference>
<comment type="caution">
    <text evidence="3">The sequence shown here is derived from an EMBL/GenBank/DDBJ whole genome shotgun (WGS) entry which is preliminary data.</text>
</comment>
<evidence type="ECO:0000256" key="1">
    <source>
        <dbReference type="SAM" id="SignalP"/>
    </source>
</evidence>
<reference evidence="3" key="1">
    <citation type="journal article" date="2014" name="Int. J. Syst. Evol. Microbiol.">
        <title>Complete genome of a new Firmicutes species belonging to the dominant human colonic microbiota ('Ruminococcus bicirculans') reveals two chromosomes and a selective capacity to utilize plant glucans.</title>
        <authorList>
            <consortium name="NISC Comparative Sequencing Program"/>
            <person name="Wegmann U."/>
            <person name="Louis P."/>
            <person name="Goesmann A."/>
            <person name="Henrissat B."/>
            <person name="Duncan S.H."/>
            <person name="Flint H.J."/>
        </authorList>
    </citation>
    <scope>NUCLEOTIDE SEQUENCE</scope>
    <source>
        <strain evidence="3">NBRC 108219</strain>
    </source>
</reference>
<dbReference type="InterPro" id="IPR001279">
    <property type="entry name" value="Metallo-B-lactamas"/>
</dbReference>